<accession>A0AAD8V7X8</accession>
<feature type="region of interest" description="Disordered" evidence="1">
    <location>
        <begin position="93"/>
        <end position="130"/>
    </location>
</feature>
<organism evidence="2 3">
    <name type="scientific">Colletotrichum navitas</name>
    <dbReference type="NCBI Taxonomy" id="681940"/>
    <lineage>
        <taxon>Eukaryota</taxon>
        <taxon>Fungi</taxon>
        <taxon>Dikarya</taxon>
        <taxon>Ascomycota</taxon>
        <taxon>Pezizomycotina</taxon>
        <taxon>Sordariomycetes</taxon>
        <taxon>Hypocreomycetidae</taxon>
        <taxon>Glomerellales</taxon>
        <taxon>Glomerellaceae</taxon>
        <taxon>Colletotrichum</taxon>
        <taxon>Colletotrichum graminicola species complex</taxon>
    </lineage>
</organism>
<comment type="caution">
    <text evidence="2">The sequence shown here is derived from an EMBL/GenBank/DDBJ whole genome shotgun (WGS) entry which is preliminary data.</text>
</comment>
<protein>
    <submittedName>
        <fullName evidence="2">Uncharacterized protein</fullName>
    </submittedName>
</protein>
<evidence type="ECO:0000313" key="2">
    <source>
        <dbReference type="EMBL" id="KAK1596344.1"/>
    </source>
</evidence>
<keyword evidence="3" id="KW-1185">Reference proteome</keyword>
<name>A0AAD8V7X8_9PEZI</name>
<dbReference type="GeneID" id="85446267"/>
<dbReference type="Proteomes" id="UP001230504">
    <property type="component" value="Unassembled WGS sequence"/>
</dbReference>
<dbReference type="RefSeq" id="XP_060417230.1">
    <property type="nucleotide sequence ID" value="XM_060562027.1"/>
</dbReference>
<evidence type="ECO:0000256" key="1">
    <source>
        <dbReference type="SAM" id="MobiDB-lite"/>
    </source>
</evidence>
<evidence type="ECO:0000313" key="3">
    <source>
        <dbReference type="Proteomes" id="UP001230504"/>
    </source>
</evidence>
<proteinExistence type="predicted"/>
<dbReference type="EMBL" id="JAHLJV010000012">
    <property type="protein sequence ID" value="KAK1596344.1"/>
    <property type="molecule type" value="Genomic_DNA"/>
</dbReference>
<gene>
    <name evidence="2" type="ORF">LY79DRAFT_61873</name>
</gene>
<sequence>MSGRAGGDTYKLSICFIPSPPERTCTTSGTHTPSRISHTNEQQANQAELYSKQGLPSSPRSVVGGPPPPTCVHYSRWGRHPPILGQSLARKWGGATQSPAPSWPTRVAPPLPLGPGGKRTPRNVGNLKRRQDDWFSSRSITQNHNIVSQRLMILAGRMSRTRWNDNIRPPRVCGANAVLEREEERMGFCVMP</sequence>
<dbReference type="AlphaFoldDB" id="A0AAD8V7X8"/>
<reference evidence="2" key="1">
    <citation type="submission" date="2021-06" db="EMBL/GenBank/DDBJ databases">
        <title>Comparative genomics, transcriptomics and evolutionary studies reveal genomic signatures of adaptation to plant cell wall in hemibiotrophic fungi.</title>
        <authorList>
            <consortium name="DOE Joint Genome Institute"/>
            <person name="Baroncelli R."/>
            <person name="Diaz J.F."/>
            <person name="Benocci T."/>
            <person name="Peng M."/>
            <person name="Battaglia E."/>
            <person name="Haridas S."/>
            <person name="Andreopoulos W."/>
            <person name="Labutti K."/>
            <person name="Pangilinan J."/>
            <person name="Floch G.L."/>
            <person name="Makela M.R."/>
            <person name="Henrissat B."/>
            <person name="Grigoriev I.V."/>
            <person name="Crouch J.A."/>
            <person name="De Vries R.P."/>
            <person name="Sukno S.A."/>
            <person name="Thon M.R."/>
        </authorList>
    </citation>
    <scope>NUCLEOTIDE SEQUENCE</scope>
    <source>
        <strain evidence="2">CBS 125086</strain>
    </source>
</reference>